<dbReference type="Proteomes" id="UP000749559">
    <property type="component" value="Unassembled WGS sequence"/>
</dbReference>
<evidence type="ECO:0000256" key="5">
    <source>
        <dbReference type="ARBA" id="ARBA00022968"/>
    </source>
</evidence>
<keyword evidence="12" id="KW-1185">Reference proteome</keyword>
<evidence type="ECO:0000256" key="3">
    <source>
        <dbReference type="ARBA" id="ARBA00022679"/>
    </source>
</evidence>
<dbReference type="GO" id="GO:0000139">
    <property type="term" value="C:Golgi membrane"/>
    <property type="evidence" value="ECO:0007669"/>
    <property type="project" value="UniProtKB-SubCell"/>
</dbReference>
<dbReference type="EMBL" id="CAIIXF020000005">
    <property type="protein sequence ID" value="CAH1782560.1"/>
    <property type="molecule type" value="Genomic_DNA"/>
</dbReference>
<evidence type="ECO:0000256" key="1">
    <source>
        <dbReference type="ARBA" id="ARBA00004323"/>
    </source>
</evidence>
<comment type="caution">
    <text evidence="11">The sequence shown here is derived from an EMBL/GenBank/DDBJ whole genome shotgun (WGS) entry which is preliminary data.</text>
</comment>
<evidence type="ECO:0000256" key="7">
    <source>
        <dbReference type="ARBA" id="ARBA00023034"/>
    </source>
</evidence>
<sequence>MEFKAVITSGVSLAILLSYIYIITSIDKYESSDLPAFKKPIESKQIHTRRIKNSEKQFKNTLDNKNQWSIPQQRLEINTALKTRHRGVFYLKVNKAGSCTLQAMFNKYADKHNQIVGMPCSNSGGERHLVGWPEPFKPEYLIPLSKNYTYWEHLNEHIKYSSKIKQVMAPGSVFVASIREPLSHFFSYYNFYNMEKTYEGYLKEPNKFKYFLDNIKTMPHLELIHHMPPSNPIAQCFGIKQEEQYNITAIQEKINEIEKEFDLVILAEFMDESLILLTECSDLTIEDIVILKNANVRNIKKSKPVLTPTEYENLIQWNLADSMIYNHFNKTLWEKIDNFGRHKMAIKILELDMAKSIKQKECDSVQRKPNLTRIEDLKIKHDCMIPRLNYIGADKYFRNKMTEKGIYDIEKAQKTCKYPPNKHGE</sequence>
<keyword evidence="4 10" id="KW-0812">Transmembrane</keyword>
<comment type="subcellular location">
    <subcellularLocation>
        <location evidence="1">Golgi apparatus membrane</location>
        <topology evidence="1">Single-pass type II membrane protein</topology>
    </subcellularLocation>
</comment>
<keyword evidence="5" id="KW-0735">Signal-anchor</keyword>
<keyword evidence="6 10" id="KW-1133">Transmembrane helix</keyword>
<proteinExistence type="inferred from homology"/>
<evidence type="ECO:0000256" key="4">
    <source>
        <dbReference type="ARBA" id="ARBA00022692"/>
    </source>
</evidence>
<name>A0A8S4NPE1_OWEFU</name>
<comment type="similarity">
    <text evidence="2">Belongs to the galactose-3-O-sulfotransferase family.</text>
</comment>
<dbReference type="GO" id="GO:0001733">
    <property type="term" value="F:galactosylceramide sulfotransferase activity"/>
    <property type="evidence" value="ECO:0007669"/>
    <property type="project" value="InterPro"/>
</dbReference>
<dbReference type="InterPro" id="IPR009729">
    <property type="entry name" value="Gal-3-0_sulfotransfrase"/>
</dbReference>
<evidence type="ECO:0000313" key="11">
    <source>
        <dbReference type="EMBL" id="CAH1782560.1"/>
    </source>
</evidence>
<evidence type="ECO:0000256" key="2">
    <source>
        <dbReference type="ARBA" id="ARBA00008124"/>
    </source>
</evidence>
<dbReference type="InterPro" id="IPR027417">
    <property type="entry name" value="P-loop_NTPase"/>
</dbReference>
<protein>
    <recommendedName>
        <fullName evidence="13">Galactose-3-O-sulfotransferase 2-like</fullName>
    </recommendedName>
</protein>
<dbReference type="Gene3D" id="3.40.50.300">
    <property type="entry name" value="P-loop containing nucleotide triphosphate hydrolases"/>
    <property type="match status" value="1"/>
</dbReference>
<evidence type="ECO:0000313" key="12">
    <source>
        <dbReference type="Proteomes" id="UP000749559"/>
    </source>
</evidence>
<dbReference type="OrthoDB" id="514299at2759"/>
<keyword evidence="7" id="KW-0333">Golgi apparatus</keyword>
<dbReference type="SUPFAM" id="SSF52540">
    <property type="entry name" value="P-loop containing nucleoside triphosphate hydrolases"/>
    <property type="match status" value="1"/>
</dbReference>
<keyword evidence="3" id="KW-0808">Transferase</keyword>
<feature type="transmembrane region" description="Helical" evidence="10">
    <location>
        <begin position="6"/>
        <end position="24"/>
    </location>
</feature>
<accession>A0A8S4NPE1</accession>
<dbReference type="PANTHER" id="PTHR14647:SF87">
    <property type="entry name" value="PUTATIVE-RELATED"/>
    <property type="match status" value="1"/>
</dbReference>
<dbReference type="PANTHER" id="PTHR14647">
    <property type="entry name" value="GALACTOSE-3-O-SULFOTRANSFERASE"/>
    <property type="match status" value="1"/>
</dbReference>
<keyword evidence="8 10" id="KW-0472">Membrane</keyword>
<evidence type="ECO:0000256" key="9">
    <source>
        <dbReference type="ARBA" id="ARBA00023180"/>
    </source>
</evidence>
<dbReference type="Pfam" id="PF06990">
    <property type="entry name" value="Gal-3-0_sulfotr"/>
    <property type="match status" value="1"/>
</dbReference>
<evidence type="ECO:0008006" key="13">
    <source>
        <dbReference type="Google" id="ProtNLM"/>
    </source>
</evidence>
<evidence type="ECO:0000256" key="8">
    <source>
        <dbReference type="ARBA" id="ARBA00023136"/>
    </source>
</evidence>
<organism evidence="11 12">
    <name type="scientific">Owenia fusiformis</name>
    <name type="common">Polychaete worm</name>
    <dbReference type="NCBI Taxonomy" id="6347"/>
    <lineage>
        <taxon>Eukaryota</taxon>
        <taxon>Metazoa</taxon>
        <taxon>Spiralia</taxon>
        <taxon>Lophotrochozoa</taxon>
        <taxon>Annelida</taxon>
        <taxon>Polychaeta</taxon>
        <taxon>Sedentaria</taxon>
        <taxon>Canalipalpata</taxon>
        <taxon>Sabellida</taxon>
        <taxon>Oweniida</taxon>
        <taxon>Oweniidae</taxon>
        <taxon>Owenia</taxon>
    </lineage>
</organism>
<keyword evidence="9" id="KW-0325">Glycoprotein</keyword>
<gene>
    <name evidence="11" type="ORF">OFUS_LOCUS8994</name>
</gene>
<reference evidence="11" key="1">
    <citation type="submission" date="2022-03" db="EMBL/GenBank/DDBJ databases">
        <authorList>
            <person name="Martin C."/>
        </authorList>
    </citation>
    <scope>NUCLEOTIDE SEQUENCE</scope>
</reference>
<dbReference type="GO" id="GO:0009247">
    <property type="term" value="P:glycolipid biosynthetic process"/>
    <property type="evidence" value="ECO:0007669"/>
    <property type="project" value="InterPro"/>
</dbReference>
<dbReference type="AlphaFoldDB" id="A0A8S4NPE1"/>
<evidence type="ECO:0000256" key="6">
    <source>
        <dbReference type="ARBA" id="ARBA00022989"/>
    </source>
</evidence>
<evidence type="ECO:0000256" key="10">
    <source>
        <dbReference type="SAM" id="Phobius"/>
    </source>
</evidence>